<dbReference type="InterPro" id="IPR036162">
    <property type="entry name" value="Resolvase-like_N_sf"/>
</dbReference>
<dbReference type="GO" id="GO:0003677">
    <property type="term" value="F:DNA binding"/>
    <property type="evidence" value="ECO:0007669"/>
    <property type="project" value="InterPro"/>
</dbReference>
<protein>
    <submittedName>
        <fullName evidence="3">Recombinase family protein</fullName>
    </submittedName>
</protein>
<evidence type="ECO:0000313" key="4">
    <source>
        <dbReference type="Proteomes" id="UP000298513"/>
    </source>
</evidence>
<dbReference type="AlphaFoldDB" id="A0A4Z1D2N3"/>
<evidence type="ECO:0000259" key="1">
    <source>
        <dbReference type="PROSITE" id="PS51736"/>
    </source>
</evidence>
<dbReference type="InterPro" id="IPR006119">
    <property type="entry name" value="Resolv_N"/>
</dbReference>
<dbReference type="EMBL" id="SRRU01000012">
    <property type="protein sequence ID" value="TGN76164.1"/>
    <property type="molecule type" value="Genomic_DNA"/>
</dbReference>
<dbReference type="Gene3D" id="3.40.50.1390">
    <property type="entry name" value="Resolvase, N-terminal catalytic domain"/>
    <property type="match status" value="1"/>
</dbReference>
<evidence type="ECO:0000313" key="3">
    <source>
        <dbReference type="EMBL" id="TGN76164.1"/>
    </source>
</evidence>
<dbReference type="Gene3D" id="3.90.1750.20">
    <property type="entry name" value="Putative Large Serine Recombinase, Chain B, Domain 2"/>
    <property type="match status" value="1"/>
</dbReference>
<name>A0A4Z1D2N3_STRGP</name>
<evidence type="ECO:0000259" key="2">
    <source>
        <dbReference type="PROSITE" id="PS51737"/>
    </source>
</evidence>
<feature type="domain" description="Recombinase" evidence="2">
    <location>
        <begin position="179"/>
        <end position="300"/>
    </location>
</feature>
<organism evidence="3 4">
    <name type="scientific">Streptomyces griseoluteus</name>
    <dbReference type="NCBI Taxonomy" id="29306"/>
    <lineage>
        <taxon>Bacteria</taxon>
        <taxon>Bacillati</taxon>
        <taxon>Actinomycetota</taxon>
        <taxon>Actinomycetes</taxon>
        <taxon>Kitasatosporales</taxon>
        <taxon>Streptomycetaceae</taxon>
        <taxon>Streptomyces</taxon>
    </lineage>
</organism>
<proteinExistence type="predicted"/>
<keyword evidence="4" id="KW-1185">Reference proteome</keyword>
<dbReference type="SUPFAM" id="SSF53041">
    <property type="entry name" value="Resolvase-like"/>
    <property type="match status" value="1"/>
</dbReference>
<comment type="caution">
    <text evidence="3">The sequence shown here is derived from an EMBL/GenBank/DDBJ whole genome shotgun (WGS) entry which is preliminary data.</text>
</comment>
<dbReference type="PROSITE" id="PS51736">
    <property type="entry name" value="RECOMBINASES_3"/>
    <property type="match status" value="1"/>
</dbReference>
<sequence>MTLQQTSGEAAARAAREYLRVSKGKGKTARSITDQHADNLASEAVHGPWTWGEAYTDTGSASKYAKKTREDFERLLTDLRSGAFGEPGTVLVLWEISRLARETGRGVSLIDACEQRGYLIHVTSEGETGRTYDPRNYADRHSLVTGIADAEKEARRLSARTLRGLNSAAREGRPQGQVPFGYVREYEVVDGRPRPVAQVPDPETGPLVKELYERVVGVGGDLPEPMYAIAKDWEARGVVGKNGKTFSPQSLRAMLLRPCNAGLREHNGVLTPETWEGWTPIVSRELFDQAQRLLADPTRRTYTGESIKHVLTMTLKCDVCGGGMVVMTRRKKGTADAVGYQCGPKGHVWIPKEETDRVLIGDLDATDPETGEPAPELGVILAYLSAPHRVSALRQQPSSDADTNAVTAELNHLRAELKELEDAPSPKTARARIQRTADMEEVENEIALLEVRLSTMVTPDPLAEFLPDRGETDLITWWRTADVQRRRAVAALLLAPDVLGQVRVRPSPNKRNAAPVTERLRWVRADEAA</sequence>
<dbReference type="PANTHER" id="PTHR30461">
    <property type="entry name" value="DNA-INVERTASE FROM LAMBDOID PROPHAGE"/>
    <property type="match status" value="1"/>
</dbReference>
<dbReference type="GeneID" id="91529259"/>
<dbReference type="InterPro" id="IPR011109">
    <property type="entry name" value="DNA_bind_recombinase_dom"/>
</dbReference>
<dbReference type="Pfam" id="PF00239">
    <property type="entry name" value="Resolvase"/>
    <property type="match status" value="1"/>
</dbReference>
<accession>A0A4Z1D2N3</accession>
<feature type="domain" description="Resolvase/invertase-type recombinase catalytic" evidence="1">
    <location>
        <begin position="14"/>
        <end position="172"/>
    </location>
</feature>
<dbReference type="GO" id="GO:0000150">
    <property type="term" value="F:DNA strand exchange activity"/>
    <property type="evidence" value="ECO:0007669"/>
    <property type="project" value="InterPro"/>
</dbReference>
<gene>
    <name evidence="3" type="ORF">E5082_28635</name>
</gene>
<dbReference type="RefSeq" id="WP_135794140.1">
    <property type="nucleotide sequence ID" value="NZ_BNBQ01000001.1"/>
</dbReference>
<dbReference type="PANTHER" id="PTHR30461:SF23">
    <property type="entry name" value="DNA RECOMBINASE-RELATED"/>
    <property type="match status" value="1"/>
</dbReference>
<reference evidence="3 4" key="1">
    <citation type="submission" date="2019-04" db="EMBL/GenBank/DDBJ databases">
        <title>Streptomyces sp. nov. Bv016 isolated from bark of Buahinia variegata.</title>
        <authorList>
            <person name="Kanchanasin P."/>
            <person name="Tanasupawat S."/>
            <person name="Yuki M."/>
            <person name="Kudo T."/>
        </authorList>
    </citation>
    <scope>NUCLEOTIDE SEQUENCE [LARGE SCALE GENOMIC DNA]</scope>
    <source>
        <strain evidence="3 4">JCM 4765</strain>
    </source>
</reference>
<dbReference type="InterPro" id="IPR050639">
    <property type="entry name" value="SSR_resolvase"/>
</dbReference>
<dbReference type="Pfam" id="PF07508">
    <property type="entry name" value="Recombinase"/>
    <property type="match status" value="1"/>
</dbReference>
<dbReference type="Proteomes" id="UP000298513">
    <property type="component" value="Unassembled WGS sequence"/>
</dbReference>
<dbReference type="PROSITE" id="PS51737">
    <property type="entry name" value="RECOMBINASE_DNA_BIND"/>
    <property type="match status" value="1"/>
</dbReference>
<dbReference type="CDD" id="cd00338">
    <property type="entry name" value="Ser_Recombinase"/>
    <property type="match status" value="1"/>
</dbReference>
<dbReference type="InterPro" id="IPR038109">
    <property type="entry name" value="DNA_bind_recomb_sf"/>
</dbReference>
<dbReference type="SMART" id="SM00857">
    <property type="entry name" value="Resolvase"/>
    <property type="match status" value="1"/>
</dbReference>